<evidence type="ECO:0000313" key="4">
    <source>
        <dbReference type="Proteomes" id="UP000021816"/>
    </source>
</evidence>
<gene>
    <name evidence="3" type="ORF">AW10_00950</name>
</gene>
<sequence>MPLKILSAIFLALLLGACTPTTLSGGPAPAHLQADSVASTSGVIPAPVQQSLSLPRPRPAGKTETYSVVVNSVAVHDLLFALARDAKLNVDIHPGIVGEVTLNAIDQTLPQLLTRISKQVDMRFELDGPNLAVMPDTPYLKNYKVDYVNISRDVTGTIATNTQISTSALATGSGGAAGTGNTSRIQIENKSNNRFWASLEKNLKDLLHETDKIFPEGTTETVTENDRDGDRGG</sequence>
<comment type="caution">
    <text evidence="3">The sequence shown here is derived from an EMBL/GenBank/DDBJ whole genome shotgun (WGS) entry which is preliminary data.</text>
</comment>
<protein>
    <recommendedName>
        <fullName evidence="5">Lipoprotein</fullName>
    </recommendedName>
</protein>
<evidence type="ECO:0000256" key="1">
    <source>
        <dbReference type="SAM" id="MobiDB-lite"/>
    </source>
</evidence>
<dbReference type="EMBL" id="JEMX01000017">
    <property type="protein sequence ID" value="EXI81869.1"/>
    <property type="molecule type" value="Genomic_DNA"/>
</dbReference>
<evidence type="ECO:0000256" key="2">
    <source>
        <dbReference type="SAM" id="SignalP"/>
    </source>
</evidence>
<evidence type="ECO:0000313" key="3">
    <source>
        <dbReference type="EMBL" id="EXI81869.1"/>
    </source>
</evidence>
<dbReference type="Proteomes" id="UP000021816">
    <property type="component" value="Unassembled WGS sequence"/>
</dbReference>
<feature type="chain" id="PRO_5001463416" description="Lipoprotein" evidence="2">
    <location>
        <begin position="24"/>
        <end position="233"/>
    </location>
</feature>
<accession>A0A011QSR0</accession>
<feature type="region of interest" description="Disordered" evidence="1">
    <location>
        <begin position="214"/>
        <end position="233"/>
    </location>
</feature>
<feature type="compositionally biased region" description="Basic and acidic residues" evidence="1">
    <location>
        <begin position="224"/>
        <end position="233"/>
    </location>
</feature>
<proteinExistence type="predicted"/>
<feature type="signal peptide" evidence="2">
    <location>
        <begin position="1"/>
        <end position="23"/>
    </location>
</feature>
<evidence type="ECO:0008006" key="5">
    <source>
        <dbReference type="Google" id="ProtNLM"/>
    </source>
</evidence>
<dbReference type="AlphaFoldDB" id="A0A011QSR0"/>
<dbReference type="STRING" id="1454003.AW10_00950"/>
<organism evidence="3 4">
    <name type="scientific">Candidatus Accumulibacter appositus</name>
    <dbReference type="NCBI Taxonomy" id="1454003"/>
    <lineage>
        <taxon>Bacteria</taxon>
        <taxon>Pseudomonadati</taxon>
        <taxon>Pseudomonadota</taxon>
        <taxon>Betaproteobacteria</taxon>
        <taxon>Candidatus Accumulibacter</taxon>
    </lineage>
</organism>
<reference evidence="3 4" key="1">
    <citation type="submission" date="2014-02" db="EMBL/GenBank/DDBJ databases">
        <title>Expanding our view of genomic diversity in Candidatus Accumulibacter clades.</title>
        <authorList>
            <person name="Skennerton C.T."/>
            <person name="Barr J.J."/>
            <person name="Slater F.R."/>
            <person name="Bond P.L."/>
            <person name="Tyson G.W."/>
        </authorList>
    </citation>
    <scope>NUCLEOTIDE SEQUENCE [LARGE SCALE GENOMIC DNA]</scope>
    <source>
        <strain evidence="4">BA-92</strain>
    </source>
</reference>
<dbReference type="PATRIC" id="fig|1454003.3.peg.975"/>
<keyword evidence="2" id="KW-0732">Signal</keyword>
<dbReference type="Gene3D" id="3.55.50.30">
    <property type="match status" value="1"/>
</dbReference>
<dbReference type="PROSITE" id="PS51257">
    <property type="entry name" value="PROKAR_LIPOPROTEIN"/>
    <property type="match status" value="1"/>
</dbReference>
<name>A0A011QSR0_9PROT</name>